<accession>A0A927R0T8</accession>
<evidence type="ECO:0000256" key="1">
    <source>
        <dbReference type="SAM" id="MobiDB-lite"/>
    </source>
</evidence>
<evidence type="ECO:0000313" key="2">
    <source>
        <dbReference type="EMBL" id="MBE1491955.1"/>
    </source>
</evidence>
<feature type="region of interest" description="Disordered" evidence="1">
    <location>
        <begin position="1"/>
        <end position="22"/>
    </location>
</feature>
<gene>
    <name evidence="2" type="ORF">H4W31_007593</name>
</gene>
<sequence length="33" mass="3439">MAPLAQGAGVATTTGRRDPPVEIPYQKWAEVAG</sequence>
<dbReference type="EMBL" id="JADBEB010000001">
    <property type="protein sequence ID" value="MBE1491955.1"/>
    <property type="molecule type" value="Genomic_DNA"/>
</dbReference>
<dbReference type="AlphaFoldDB" id="A0A927R0T8"/>
<dbReference type="Proteomes" id="UP000649753">
    <property type="component" value="Unassembled WGS sequence"/>
</dbReference>
<comment type="caution">
    <text evidence="2">The sequence shown here is derived from an EMBL/GenBank/DDBJ whole genome shotgun (WGS) entry which is preliminary data.</text>
</comment>
<name>A0A927R0T8_9ACTN</name>
<reference evidence="2" key="1">
    <citation type="submission" date="2020-10" db="EMBL/GenBank/DDBJ databases">
        <title>Sequencing the genomes of 1000 actinobacteria strains.</title>
        <authorList>
            <person name="Klenk H.-P."/>
        </authorList>
    </citation>
    <scope>NUCLEOTIDE SEQUENCE</scope>
    <source>
        <strain evidence="2">DSM 46832</strain>
    </source>
</reference>
<proteinExistence type="predicted"/>
<keyword evidence="3" id="KW-1185">Reference proteome</keyword>
<organism evidence="2 3">
    <name type="scientific">Plantactinospora soyae</name>
    <dbReference type="NCBI Taxonomy" id="1544732"/>
    <lineage>
        <taxon>Bacteria</taxon>
        <taxon>Bacillati</taxon>
        <taxon>Actinomycetota</taxon>
        <taxon>Actinomycetes</taxon>
        <taxon>Micromonosporales</taxon>
        <taxon>Micromonosporaceae</taxon>
        <taxon>Plantactinospora</taxon>
    </lineage>
</organism>
<protein>
    <submittedName>
        <fullName evidence="2">Uncharacterized protein</fullName>
    </submittedName>
</protein>
<evidence type="ECO:0000313" key="3">
    <source>
        <dbReference type="Proteomes" id="UP000649753"/>
    </source>
</evidence>